<evidence type="ECO:0000256" key="1">
    <source>
        <dbReference type="ARBA" id="ARBA00023172"/>
    </source>
</evidence>
<dbReference type="GO" id="GO:0015074">
    <property type="term" value="P:DNA integration"/>
    <property type="evidence" value="ECO:0007669"/>
    <property type="project" value="InterPro"/>
</dbReference>
<protein>
    <recommendedName>
        <fullName evidence="4">Integrase</fullName>
    </recommendedName>
</protein>
<dbReference type="GO" id="GO:0003677">
    <property type="term" value="F:DNA binding"/>
    <property type="evidence" value="ECO:0007669"/>
    <property type="project" value="InterPro"/>
</dbReference>
<gene>
    <name evidence="2" type="ORF">GCM10007852_25390</name>
</gene>
<dbReference type="AlphaFoldDB" id="A0AA37SXL4"/>
<evidence type="ECO:0000313" key="2">
    <source>
        <dbReference type="EMBL" id="GLR71631.1"/>
    </source>
</evidence>
<reference evidence="2" key="1">
    <citation type="journal article" date="2014" name="Int. J. Syst. Evol. Microbiol.">
        <title>Complete genome sequence of Corynebacterium casei LMG S-19264T (=DSM 44701T), isolated from a smear-ripened cheese.</title>
        <authorList>
            <consortium name="US DOE Joint Genome Institute (JGI-PGF)"/>
            <person name="Walter F."/>
            <person name="Albersmeier A."/>
            <person name="Kalinowski J."/>
            <person name="Ruckert C."/>
        </authorList>
    </citation>
    <scope>NUCLEOTIDE SEQUENCE</scope>
    <source>
        <strain evidence="2">NBRC 110023</strain>
    </source>
</reference>
<dbReference type="EMBL" id="BSOT01000006">
    <property type="protein sequence ID" value="GLR71631.1"/>
    <property type="molecule type" value="Genomic_DNA"/>
</dbReference>
<sequence length="239" mass="27236">MDGRPLVNNELYDPLISKNFGRSSELKYRNKLLLLMAGIAGLREIELTLATIGLFVSPAGDFNEFVVLPESITRDGNERPILMAHDELKSSFETYINWLIESGINTTPNKHYLGLNPNAQLFVNDEYKGFTIQNRGERTSPHAMNKVLDQLIKNAGLWNCGVRRLSLVRTCVIESYRSGMSTTDISIVTGFSDDSISKILAMDYTAYSPIAEWFVNRKETKQKRLESFKKRRKFMLNLD</sequence>
<evidence type="ECO:0000313" key="3">
    <source>
        <dbReference type="Proteomes" id="UP001156601"/>
    </source>
</evidence>
<comment type="caution">
    <text evidence="2">The sequence shown here is derived from an EMBL/GenBank/DDBJ whole genome shotgun (WGS) entry which is preliminary data.</text>
</comment>
<organism evidence="2 3">
    <name type="scientific">Agaribacter marinus</name>
    <dbReference type="NCBI Taxonomy" id="1431249"/>
    <lineage>
        <taxon>Bacteria</taxon>
        <taxon>Pseudomonadati</taxon>
        <taxon>Pseudomonadota</taxon>
        <taxon>Gammaproteobacteria</taxon>
        <taxon>Alteromonadales</taxon>
        <taxon>Alteromonadaceae</taxon>
        <taxon>Agaribacter</taxon>
    </lineage>
</organism>
<dbReference type="SUPFAM" id="SSF56349">
    <property type="entry name" value="DNA breaking-rejoining enzymes"/>
    <property type="match status" value="1"/>
</dbReference>
<accession>A0AA37SXL4</accession>
<dbReference type="InterPro" id="IPR011010">
    <property type="entry name" value="DNA_brk_join_enz"/>
</dbReference>
<keyword evidence="3" id="KW-1185">Reference proteome</keyword>
<name>A0AA37SXL4_9ALTE</name>
<reference evidence="2" key="2">
    <citation type="submission" date="2023-01" db="EMBL/GenBank/DDBJ databases">
        <title>Draft genome sequence of Agaribacter marinus strain NBRC 110023.</title>
        <authorList>
            <person name="Sun Q."/>
            <person name="Mori K."/>
        </authorList>
    </citation>
    <scope>NUCLEOTIDE SEQUENCE</scope>
    <source>
        <strain evidence="2">NBRC 110023</strain>
    </source>
</reference>
<dbReference type="Proteomes" id="UP001156601">
    <property type="component" value="Unassembled WGS sequence"/>
</dbReference>
<keyword evidence="1" id="KW-0233">DNA recombination</keyword>
<dbReference type="InterPro" id="IPR013762">
    <property type="entry name" value="Integrase-like_cat_sf"/>
</dbReference>
<dbReference type="GO" id="GO:0006310">
    <property type="term" value="P:DNA recombination"/>
    <property type="evidence" value="ECO:0007669"/>
    <property type="project" value="UniProtKB-KW"/>
</dbReference>
<proteinExistence type="predicted"/>
<dbReference type="Gene3D" id="1.10.443.10">
    <property type="entry name" value="Intergrase catalytic core"/>
    <property type="match status" value="1"/>
</dbReference>
<evidence type="ECO:0008006" key="4">
    <source>
        <dbReference type="Google" id="ProtNLM"/>
    </source>
</evidence>
<dbReference type="RefSeq" id="WP_284217974.1">
    <property type="nucleotide sequence ID" value="NZ_BSOT01000006.1"/>
</dbReference>